<keyword evidence="3" id="KW-1185">Reference proteome</keyword>
<dbReference type="EMBL" id="JASPKY010000005">
    <property type="protein sequence ID" value="KAK9754723.1"/>
    <property type="molecule type" value="Genomic_DNA"/>
</dbReference>
<organism evidence="2 3">
    <name type="scientific">Popillia japonica</name>
    <name type="common">Japanese beetle</name>
    <dbReference type="NCBI Taxonomy" id="7064"/>
    <lineage>
        <taxon>Eukaryota</taxon>
        <taxon>Metazoa</taxon>
        <taxon>Ecdysozoa</taxon>
        <taxon>Arthropoda</taxon>
        <taxon>Hexapoda</taxon>
        <taxon>Insecta</taxon>
        <taxon>Pterygota</taxon>
        <taxon>Neoptera</taxon>
        <taxon>Endopterygota</taxon>
        <taxon>Coleoptera</taxon>
        <taxon>Polyphaga</taxon>
        <taxon>Scarabaeiformia</taxon>
        <taxon>Scarabaeidae</taxon>
        <taxon>Rutelinae</taxon>
        <taxon>Popillia</taxon>
    </lineage>
</organism>
<proteinExistence type="predicted"/>
<reference evidence="2 3" key="1">
    <citation type="journal article" date="2024" name="BMC Genomics">
        <title>De novo assembly and annotation of Popillia japonica's genome with initial clues to its potential as an invasive pest.</title>
        <authorList>
            <person name="Cucini C."/>
            <person name="Boschi S."/>
            <person name="Funari R."/>
            <person name="Cardaioli E."/>
            <person name="Iannotti N."/>
            <person name="Marturano G."/>
            <person name="Paoli F."/>
            <person name="Bruttini M."/>
            <person name="Carapelli A."/>
            <person name="Frati F."/>
            <person name="Nardi F."/>
        </authorList>
    </citation>
    <scope>NUCLEOTIDE SEQUENCE [LARGE SCALE GENOMIC DNA]</scope>
    <source>
        <strain evidence="2">DMR45628</strain>
    </source>
</reference>
<sequence>MQPQVPLICEIFGLFLVNLCTPNDERVTNKYKRNTDKFEVDYQWDYINYTWPTPEDYTNAVDTEKYIPENNVPL</sequence>
<evidence type="ECO:0000313" key="3">
    <source>
        <dbReference type="Proteomes" id="UP001458880"/>
    </source>
</evidence>
<comment type="caution">
    <text evidence="2">The sequence shown here is derived from an EMBL/GenBank/DDBJ whole genome shotgun (WGS) entry which is preliminary data.</text>
</comment>
<gene>
    <name evidence="2" type="ORF">QE152_g947</name>
</gene>
<protein>
    <submittedName>
        <fullName evidence="2">Uncharacterized protein</fullName>
    </submittedName>
</protein>
<keyword evidence="1" id="KW-0732">Signal</keyword>
<feature type="chain" id="PRO_5044013501" evidence="1">
    <location>
        <begin position="23"/>
        <end position="74"/>
    </location>
</feature>
<name>A0AAW1NA93_POPJA</name>
<evidence type="ECO:0000256" key="1">
    <source>
        <dbReference type="SAM" id="SignalP"/>
    </source>
</evidence>
<feature type="signal peptide" evidence="1">
    <location>
        <begin position="1"/>
        <end position="22"/>
    </location>
</feature>
<dbReference type="Proteomes" id="UP001458880">
    <property type="component" value="Unassembled WGS sequence"/>
</dbReference>
<dbReference type="AlphaFoldDB" id="A0AAW1NA93"/>
<evidence type="ECO:0000313" key="2">
    <source>
        <dbReference type="EMBL" id="KAK9754723.1"/>
    </source>
</evidence>
<accession>A0AAW1NA93</accession>